<dbReference type="STRING" id="308853.SAMN05421752_10142"/>
<dbReference type="InterPro" id="IPR013024">
    <property type="entry name" value="GGCT-like"/>
</dbReference>
<dbReference type="EMBL" id="FTNR01000001">
    <property type="protein sequence ID" value="SIR57133.1"/>
    <property type="molecule type" value="Genomic_DNA"/>
</dbReference>
<proteinExistence type="predicted"/>
<dbReference type="SUPFAM" id="SSF110857">
    <property type="entry name" value="Gamma-glutamyl cyclotransferase-like"/>
    <property type="match status" value="1"/>
</dbReference>
<dbReference type="RefSeq" id="WP_394329392.1">
    <property type="nucleotide sequence ID" value="NZ_FTNR01000001.1"/>
</dbReference>
<keyword evidence="2" id="KW-0808">Transferase</keyword>
<dbReference type="CDD" id="cd06661">
    <property type="entry name" value="GGCT_like"/>
    <property type="match status" value="1"/>
</dbReference>
<evidence type="ECO:0000313" key="2">
    <source>
        <dbReference type="EMBL" id="SIR57133.1"/>
    </source>
</evidence>
<dbReference type="InterPro" id="IPR009288">
    <property type="entry name" value="AIG2-like_dom"/>
</dbReference>
<dbReference type="InterPro" id="IPR036568">
    <property type="entry name" value="GGCT-like_sf"/>
</dbReference>
<protein>
    <submittedName>
        <fullName evidence="2">Uncharacterized conserved protein YtfP, gamma-glutamylcyclotransferase (GGCT)/AIG2-like family</fullName>
    </submittedName>
</protein>
<reference evidence="3" key="1">
    <citation type="submission" date="2017-01" db="EMBL/GenBank/DDBJ databases">
        <authorList>
            <person name="Varghese N."/>
            <person name="Submissions S."/>
        </authorList>
    </citation>
    <scope>NUCLEOTIDE SEQUENCE [LARGE SCALE GENOMIC DNA]</scope>
    <source>
        <strain evidence="3">type strain: HArc-</strain>
    </source>
</reference>
<organism evidence="2 3">
    <name type="scientific">Natronorubrum thiooxidans</name>
    <dbReference type="NCBI Taxonomy" id="308853"/>
    <lineage>
        <taxon>Archaea</taxon>
        <taxon>Methanobacteriati</taxon>
        <taxon>Methanobacteriota</taxon>
        <taxon>Stenosarchaea group</taxon>
        <taxon>Halobacteria</taxon>
        <taxon>Halobacteriales</taxon>
        <taxon>Natrialbaceae</taxon>
        <taxon>Natronorubrum</taxon>
    </lineage>
</organism>
<feature type="domain" description="Gamma-glutamylcyclotransferase AIG2-like" evidence="1">
    <location>
        <begin position="17"/>
        <end position="124"/>
    </location>
</feature>
<dbReference type="Gene3D" id="3.10.490.10">
    <property type="entry name" value="Gamma-glutamyl cyclotransferase-like"/>
    <property type="match status" value="1"/>
</dbReference>
<dbReference type="GO" id="GO:0016740">
    <property type="term" value="F:transferase activity"/>
    <property type="evidence" value="ECO:0007669"/>
    <property type="project" value="UniProtKB-KW"/>
</dbReference>
<keyword evidence="3" id="KW-1185">Reference proteome</keyword>
<dbReference type="Proteomes" id="UP000185936">
    <property type="component" value="Unassembled WGS sequence"/>
</dbReference>
<name>A0A1N7C0Y8_9EURY</name>
<gene>
    <name evidence="2" type="ORF">SAMN05421752_10142</name>
</gene>
<accession>A0A1N7C0Y8</accession>
<dbReference type="AlphaFoldDB" id="A0A1N7C0Y8"/>
<evidence type="ECO:0000313" key="3">
    <source>
        <dbReference type="Proteomes" id="UP000185936"/>
    </source>
</evidence>
<sequence>MSSTDKTIEPERSAVLVFVYGTLTDPDRVEVLLGDGPGEYELGSDAILEGLHRVDGRYPTLAPGGSVEGRLLAVDEPALERLDRYEGVDRGLYTRVAVSHTDRQSVWVYVGEPERLHIEAETSWPDEPSFREAVRSHLERAAVEIRPSE</sequence>
<evidence type="ECO:0000259" key="1">
    <source>
        <dbReference type="Pfam" id="PF06094"/>
    </source>
</evidence>
<dbReference type="Pfam" id="PF06094">
    <property type="entry name" value="GGACT"/>
    <property type="match status" value="1"/>
</dbReference>